<comment type="caution">
    <text evidence="1">The sequence shown here is derived from an EMBL/GenBank/DDBJ whole genome shotgun (WGS) entry which is preliminary data.</text>
</comment>
<name>A0ABQ5QN28_9ACTN</name>
<proteinExistence type="predicted"/>
<protein>
    <submittedName>
        <fullName evidence="1">Uncharacterized protein</fullName>
    </submittedName>
</protein>
<reference evidence="1" key="1">
    <citation type="submission" date="2022-12" db="EMBL/GenBank/DDBJ databases">
        <title>New Phytohabitans aurantiacus sp. RD004123 nov., an actinomycete isolated from soil.</title>
        <authorList>
            <person name="Triningsih D.W."/>
            <person name="Harunari E."/>
            <person name="Igarashi Y."/>
        </authorList>
    </citation>
    <scope>NUCLEOTIDE SEQUENCE</scope>
    <source>
        <strain evidence="1">RD004123</strain>
    </source>
</reference>
<keyword evidence="2" id="KW-1185">Reference proteome</keyword>
<gene>
    <name evidence="1" type="ORF">Pa4123_09160</name>
</gene>
<dbReference type="Proteomes" id="UP001144280">
    <property type="component" value="Unassembled WGS sequence"/>
</dbReference>
<sequence>MVATSTAGGLRAIDADLEPPGHVTMHHFPIAPAREAMRWSASDSGKDCRQLGTYGDRAGTEEVAARDGLERIVVAMPAEVDDVVGVFATRADSDGSFRHSRGP</sequence>
<dbReference type="EMBL" id="BSDI01000004">
    <property type="protein sequence ID" value="GLH95644.1"/>
    <property type="molecule type" value="Genomic_DNA"/>
</dbReference>
<evidence type="ECO:0000313" key="1">
    <source>
        <dbReference type="EMBL" id="GLH95644.1"/>
    </source>
</evidence>
<evidence type="ECO:0000313" key="2">
    <source>
        <dbReference type="Proteomes" id="UP001144280"/>
    </source>
</evidence>
<organism evidence="1 2">
    <name type="scientific">Phytohabitans aurantiacus</name>
    <dbReference type="NCBI Taxonomy" id="3016789"/>
    <lineage>
        <taxon>Bacteria</taxon>
        <taxon>Bacillati</taxon>
        <taxon>Actinomycetota</taxon>
        <taxon>Actinomycetes</taxon>
        <taxon>Micromonosporales</taxon>
        <taxon>Micromonosporaceae</taxon>
    </lineage>
</organism>
<accession>A0ABQ5QN28</accession>